<evidence type="ECO:0000256" key="2">
    <source>
        <dbReference type="ARBA" id="ARBA00022448"/>
    </source>
</evidence>
<keyword evidence="3 7" id="KW-0812">Transmembrane</keyword>
<proteinExistence type="predicted"/>
<feature type="transmembrane region" description="Helical" evidence="7">
    <location>
        <begin position="103"/>
        <end position="125"/>
    </location>
</feature>
<keyword evidence="5 7" id="KW-1133">Transmembrane helix</keyword>
<keyword evidence="10" id="KW-1185">Reference proteome</keyword>
<dbReference type="OrthoDB" id="28053at2759"/>
<evidence type="ECO:0000259" key="8">
    <source>
        <dbReference type="Pfam" id="PF01490"/>
    </source>
</evidence>
<reference evidence="9 10" key="1">
    <citation type="journal article" date="2020" name="Nat. Food">
        <title>A phased Vanilla planifolia genome enables genetic improvement of flavour and production.</title>
        <authorList>
            <person name="Hasing T."/>
            <person name="Tang H."/>
            <person name="Brym M."/>
            <person name="Khazi F."/>
            <person name="Huang T."/>
            <person name="Chambers A.H."/>
        </authorList>
    </citation>
    <scope>NUCLEOTIDE SEQUENCE [LARGE SCALE GENOMIC DNA]</scope>
    <source>
        <tissue evidence="9">Leaf</tissue>
    </source>
</reference>
<evidence type="ECO:0000313" key="9">
    <source>
        <dbReference type="EMBL" id="KAG0458393.1"/>
    </source>
</evidence>
<dbReference type="Proteomes" id="UP000636800">
    <property type="component" value="Chromosome 12"/>
</dbReference>
<feature type="domain" description="Amino acid transporter transmembrane" evidence="8">
    <location>
        <begin position="80"/>
        <end position="187"/>
    </location>
</feature>
<evidence type="ECO:0000256" key="5">
    <source>
        <dbReference type="ARBA" id="ARBA00022989"/>
    </source>
</evidence>
<keyword evidence="4" id="KW-0029">Amino-acid transport</keyword>
<dbReference type="GO" id="GO:0006865">
    <property type="term" value="P:amino acid transport"/>
    <property type="evidence" value="ECO:0007669"/>
    <property type="project" value="UniProtKB-KW"/>
</dbReference>
<name>A0A835UEK2_VANPL</name>
<accession>A0A835UEK2</accession>
<evidence type="ECO:0000256" key="6">
    <source>
        <dbReference type="ARBA" id="ARBA00023136"/>
    </source>
</evidence>
<feature type="domain" description="Amino acid transporter transmembrane" evidence="8">
    <location>
        <begin position="215"/>
        <end position="315"/>
    </location>
</feature>
<protein>
    <recommendedName>
        <fullName evidence="8">Amino acid transporter transmembrane domain-containing protein</fullName>
    </recommendedName>
</protein>
<dbReference type="PANTHER" id="PTHR48017">
    <property type="entry name" value="OS05G0424000 PROTEIN-RELATED"/>
    <property type="match status" value="1"/>
</dbReference>
<organism evidence="9 10">
    <name type="scientific">Vanilla planifolia</name>
    <name type="common">Vanilla</name>
    <dbReference type="NCBI Taxonomy" id="51239"/>
    <lineage>
        <taxon>Eukaryota</taxon>
        <taxon>Viridiplantae</taxon>
        <taxon>Streptophyta</taxon>
        <taxon>Embryophyta</taxon>
        <taxon>Tracheophyta</taxon>
        <taxon>Spermatophyta</taxon>
        <taxon>Magnoliopsida</taxon>
        <taxon>Liliopsida</taxon>
        <taxon>Asparagales</taxon>
        <taxon>Orchidaceae</taxon>
        <taxon>Vanilloideae</taxon>
        <taxon>Vanilleae</taxon>
        <taxon>Vanilla</taxon>
    </lineage>
</organism>
<keyword evidence="2" id="KW-0813">Transport</keyword>
<evidence type="ECO:0000313" key="10">
    <source>
        <dbReference type="Proteomes" id="UP000636800"/>
    </source>
</evidence>
<dbReference type="AlphaFoldDB" id="A0A835UEK2"/>
<dbReference type="InterPro" id="IPR013057">
    <property type="entry name" value="AA_transpt_TM"/>
</dbReference>
<sequence>MERGTIGMDRWTSYDDMFAAITLLQSTLLADCYRSPDPGKYGPIRNRSYMGAVRLILARERSICYQREGISDPCSKGDNFPMLMFGLVQIIFSQIPDFHNMQWLSIVAAIMSFSHSIIGIALVVAKAIGNGVIKGGITGVSAPSTSQKMWRISQAIGDIAFAYPYSVILLEVQNTLKSPPPENQTMKSFDGIHHHRHPVLPLLRMLRIRRLRRDTPGNLLTGFESHPNRLVDFANACIVLHLVGGYQMFSQSIFGDADRWFARRFLSSSFHGVHLPFQPAAWRSKLFRICFRTLYVVSTTGVAMAFHTSNQVLALWLLRVLATGHLLPRRDVLSAEKDRSLDFQVGASPALQ</sequence>
<dbReference type="EMBL" id="JADCNL010000012">
    <property type="protein sequence ID" value="KAG0458393.1"/>
    <property type="molecule type" value="Genomic_DNA"/>
</dbReference>
<comment type="subcellular location">
    <subcellularLocation>
        <location evidence="1">Membrane</location>
    </subcellularLocation>
</comment>
<dbReference type="GO" id="GO:0016020">
    <property type="term" value="C:membrane"/>
    <property type="evidence" value="ECO:0007669"/>
    <property type="project" value="UniProtKB-SubCell"/>
</dbReference>
<evidence type="ECO:0000256" key="3">
    <source>
        <dbReference type="ARBA" id="ARBA00022692"/>
    </source>
</evidence>
<evidence type="ECO:0000256" key="7">
    <source>
        <dbReference type="SAM" id="Phobius"/>
    </source>
</evidence>
<comment type="caution">
    <text evidence="9">The sequence shown here is derived from an EMBL/GenBank/DDBJ whole genome shotgun (WGS) entry which is preliminary data.</text>
</comment>
<dbReference type="Pfam" id="PF01490">
    <property type="entry name" value="Aa_trans"/>
    <property type="match status" value="2"/>
</dbReference>
<evidence type="ECO:0000256" key="1">
    <source>
        <dbReference type="ARBA" id="ARBA00004370"/>
    </source>
</evidence>
<keyword evidence="6 7" id="KW-0472">Membrane</keyword>
<gene>
    <name evidence="9" type="ORF">HPP92_023550</name>
</gene>
<evidence type="ECO:0000256" key="4">
    <source>
        <dbReference type="ARBA" id="ARBA00022970"/>
    </source>
</evidence>